<comment type="subcellular location">
    <subcellularLocation>
        <location evidence="4">Cytoplasm</location>
    </subcellularLocation>
</comment>
<dbReference type="FunFam" id="3.40.630.70:FF:000001">
    <property type="entry name" value="Leucyl/phenylalanyl-tRNA--protein transferase"/>
    <property type="match status" value="1"/>
</dbReference>
<comment type="catalytic activity">
    <reaction evidence="4">
        <text>N-terminal L-arginyl-[protein] + L-leucyl-tRNA(Leu) = N-terminal L-leucyl-L-arginyl-[protein] + tRNA(Leu) + H(+)</text>
        <dbReference type="Rhea" id="RHEA:50416"/>
        <dbReference type="Rhea" id="RHEA-COMP:9613"/>
        <dbReference type="Rhea" id="RHEA-COMP:9622"/>
        <dbReference type="Rhea" id="RHEA-COMP:12672"/>
        <dbReference type="Rhea" id="RHEA-COMP:12673"/>
        <dbReference type="ChEBI" id="CHEBI:15378"/>
        <dbReference type="ChEBI" id="CHEBI:64719"/>
        <dbReference type="ChEBI" id="CHEBI:78442"/>
        <dbReference type="ChEBI" id="CHEBI:78494"/>
        <dbReference type="ChEBI" id="CHEBI:133044"/>
        <dbReference type="EC" id="2.3.2.6"/>
    </reaction>
</comment>
<comment type="catalytic activity">
    <reaction evidence="4">
        <text>L-phenylalanyl-tRNA(Phe) + an N-terminal L-alpha-aminoacyl-[protein] = an N-terminal L-phenylalanyl-L-alpha-aminoacyl-[protein] + tRNA(Phe)</text>
        <dbReference type="Rhea" id="RHEA:43632"/>
        <dbReference type="Rhea" id="RHEA-COMP:9668"/>
        <dbReference type="Rhea" id="RHEA-COMP:9699"/>
        <dbReference type="Rhea" id="RHEA-COMP:10636"/>
        <dbReference type="Rhea" id="RHEA-COMP:10637"/>
        <dbReference type="ChEBI" id="CHEBI:78442"/>
        <dbReference type="ChEBI" id="CHEBI:78531"/>
        <dbReference type="ChEBI" id="CHEBI:78597"/>
        <dbReference type="ChEBI" id="CHEBI:83561"/>
        <dbReference type="EC" id="2.3.2.6"/>
    </reaction>
</comment>
<dbReference type="PANTHER" id="PTHR30098:SF2">
    <property type="entry name" value="LEUCYL_PHENYLALANYL-TRNA--PROTEIN TRANSFERASE"/>
    <property type="match status" value="1"/>
</dbReference>
<organism evidence="5 6">
    <name type="scientific">Pararhodospirillum oryzae</name>
    <dbReference type="NCBI Taxonomy" id="478448"/>
    <lineage>
        <taxon>Bacteria</taxon>
        <taxon>Pseudomonadati</taxon>
        <taxon>Pseudomonadota</taxon>
        <taxon>Alphaproteobacteria</taxon>
        <taxon>Rhodospirillales</taxon>
        <taxon>Rhodospirillaceae</taxon>
        <taxon>Pararhodospirillum</taxon>
    </lineage>
</organism>
<dbReference type="InterPro" id="IPR042203">
    <property type="entry name" value="Leu/Phe-tRNA_Trfase_C"/>
</dbReference>
<gene>
    <name evidence="4 5" type="primary">aat</name>
    <name evidence="5" type="ORF">ROR02_12020</name>
</gene>
<protein>
    <recommendedName>
        <fullName evidence="4">Leucyl/phenylalanyl-tRNA--protein transferase</fullName>
        <ecNumber evidence="4">2.3.2.6</ecNumber>
    </recommendedName>
    <alternativeName>
        <fullName evidence="4">L/F-transferase</fullName>
    </alternativeName>
    <alternativeName>
        <fullName evidence="4">Leucyltransferase</fullName>
    </alternativeName>
    <alternativeName>
        <fullName evidence="4">Phenyalanyltransferase</fullName>
    </alternativeName>
</protein>
<dbReference type="Proteomes" id="UP000321567">
    <property type="component" value="Unassembled WGS sequence"/>
</dbReference>
<dbReference type="InterPro" id="IPR016181">
    <property type="entry name" value="Acyl_CoA_acyltransferase"/>
</dbReference>
<dbReference type="GO" id="GO:0030163">
    <property type="term" value="P:protein catabolic process"/>
    <property type="evidence" value="ECO:0007669"/>
    <property type="project" value="UniProtKB-UniRule"/>
</dbReference>
<dbReference type="SUPFAM" id="SSF55729">
    <property type="entry name" value="Acyl-CoA N-acyltransferases (Nat)"/>
    <property type="match status" value="1"/>
</dbReference>
<evidence type="ECO:0000256" key="3">
    <source>
        <dbReference type="ARBA" id="ARBA00023315"/>
    </source>
</evidence>
<dbReference type="PANTHER" id="PTHR30098">
    <property type="entry name" value="LEUCYL/PHENYLALANYL-TRNA--PROTEIN TRANSFERASE"/>
    <property type="match status" value="1"/>
</dbReference>
<evidence type="ECO:0000313" key="5">
    <source>
        <dbReference type="EMBL" id="GEO81071.1"/>
    </source>
</evidence>
<dbReference type="InterPro" id="IPR004616">
    <property type="entry name" value="Leu/Phe-tRNA_Trfase"/>
</dbReference>
<comment type="caution">
    <text evidence="5">The sequence shown here is derived from an EMBL/GenBank/DDBJ whole genome shotgun (WGS) entry which is preliminary data.</text>
</comment>
<evidence type="ECO:0000256" key="4">
    <source>
        <dbReference type="HAMAP-Rule" id="MF_00688"/>
    </source>
</evidence>
<dbReference type="GO" id="GO:0008914">
    <property type="term" value="F:leucyl-tRNA--protein transferase activity"/>
    <property type="evidence" value="ECO:0007669"/>
    <property type="project" value="UniProtKB-UniRule"/>
</dbReference>
<dbReference type="HAMAP" id="MF_00688">
    <property type="entry name" value="Leu_Phe_trans"/>
    <property type="match status" value="1"/>
</dbReference>
<evidence type="ECO:0000256" key="1">
    <source>
        <dbReference type="ARBA" id="ARBA00022490"/>
    </source>
</evidence>
<keyword evidence="2 4" id="KW-0808">Transferase</keyword>
<proteinExistence type="inferred from homology"/>
<dbReference type="Pfam" id="PF03588">
    <property type="entry name" value="Leu_Phe_trans"/>
    <property type="match status" value="1"/>
</dbReference>
<dbReference type="NCBIfam" id="TIGR00667">
    <property type="entry name" value="aat"/>
    <property type="match status" value="1"/>
</dbReference>
<keyword evidence="1 4" id="KW-0963">Cytoplasm</keyword>
<dbReference type="GO" id="GO:0005737">
    <property type="term" value="C:cytoplasm"/>
    <property type="evidence" value="ECO:0007669"/>
    <property type="project" value="UniProtKB-SubCell"/>
</dbReference>
<comment type="catalytic activity">
    <reaction evidence="4">
        <text>N-terminal L-lysyl-[protein] + L-leucyl-tRNA(Leu) = N-terminal L-leucyl-L-lysyl-[protein] + tRNA(Leu) + H(+)</text>
        <dbReference type="Rhea" id="RHEA:12340"/>
        <dbReference type="Rhea" id="RHEA-COMP:9613"/>
        <dbReference type="Rhea" id="RHEA-COMP:9622"/>
        <dbReference type="Rhea" id="RHEA-COMP:12670"/>
        <dbReference type="Rhea" id="RHEA-COMP:12671"/>
        <dbReference type="ChEBI" id="CHEBI:15378"/>
        <dbReference type="ChEBI" id="CHEBI:65249"/>
        <dbReference type="ChEBI" id="CHEBI:78442"/>
        <dbReference type="ChEBI" id="CHEBI:78494"/>
        <dbReference type="ChEBI" id="CHEBI:133043"/>
        <dbReference type="EC" id="2.3.2.6"/>
    </reaction>
</comment>
<accession>A0A512H6K8</accession>
<evidence type="ECO:0000256" key="2">
    <source>
        <dbReference type="ARBA" id="ARBA00022679"/>
    </source>
</evidence>
<evidence type="ECO:0000313" key="6">
    <source>
        <dbReference type="Proteomes" id="UP000321567"/>
    </source>
</evidence>
<dbReference type="RefSeq" id="WP_407672597.1">
    <property type="nucleotide sequence ID" value="NZ_BJZO01000026.1"/>
</dbReference>
<name>A0A512H6K8_9PROT</name>
<keyword evidence="6" id="KW-1185">Reference proteome</keyword>
<keyword evidence="3 4" id="KW-0012">Acyltransferase</keyword>
<dbReference type="EC" id="2.3.2.6" evidence="4"/>
<comment type="similarity">
    <text evidence="4">Belongs to the L/F-transferase family.</text>
</comment>
<sequence length="217" mass="24243">MFNLTLTPEVIVRAYASGVFPMARAHDDPRLYWIDPQHRGILPLDGLKVSRSLRKILRQEVFSVTVDKAFSHVIRACATRTPKRAETWINDRITRVFTDLHRLGMAHSVECWSAGSLVGGLYGLSLGGAFFGESMFSRMADASKVALCHLVARLKRGGFHLLDTQFTTPHLCSLGAIEIPRDAYHERLESALAERGEFHVPVPEDGVLDILDRPCGY</sequence>
<comment type="function">
    <text evidence="4">Functions in the N-end rule pathway of protein degradation where it conjugates Leu, Phe and, less efficiently, Met from aminoacyl-tRNAs to the N-termini of proteins containing an N-terminal arginine or lysine.</text>
</comment>
<dbReference type="AlphaFoldDB" id="A0A512H6K8"/>
<dbReference type="Gene3D" id="3.40.630.70">
    <property type="entry name" value="Leucyl/phenylalanyl-tRNA-protein transferase, C-terminal domain"/>
    <property type="match status" value="1"/>
</dbReference>
<reference evidence="5 6" key="1">
    <citation type="submission" date="2019-07" db="EMBL/GenBank/DDBJ databases">
        <title>Whole genome shotgun sequence of Rhodospirillum oryzae NBRC 107573.</title>
        <authorList>
            <person name="Hosoyama A."/>
            <person name="Uohara A."/>
            <person name="Ohji S."/>
            <person name="Ichikawa N."/>
        </authorList>
    </citation>
    <scope>NUCLEOTIDE SEQUENCE [LARGE SCALE GENOMIC DNA]</scope>
    <source>
        <strain evidence="5 6">NBRC 107573</strain>
    </source>
</reference>
<dbReference type="EMBL" id="BJZO01000026">
    <property type="protein sequence ID" value="GEO81071.1"/>
    <property type="molecule type" value="Genomic_DNA"/>
</dbReference>